<gene>
    <name evidence="1" type="ORF">AVDCRST_MAG12-857</name>
</gene>
<protein>
    <submittedName>
        <fullName evidence="1">Uncharacterized protein</fullName>
    </submittedName>
</protein>
<feature type="non-terminal residue" evidence="1">
    <location>
        <position position="1"/>
    </location>
</feature>
<organism evidence="1">
    <name type="scientific">uncultured Rubrobacteraceae bacterium</name>
    <dbReference type="NCBI Taxonomy" id="349277"/>
    <lineage>
        <taxon>Bacteria</taxon>
        <taxon>Bacillati</taxon>
        <taxon>Actinomycetota</taxon>
        <taxon>Rubrobacteria</taxon>
        <taxon>Rubrobacterales</taxon>
        <taxon>Rubrobacteraceae</taxon>
        <taxon>environmental samples</taxon>
    </lineage>
</organism>
<reference evidence="1" key="1">
    <citation type="submission" date="2020-02" db="EMBL/GenBank/DDBJ databases">
        <authorList>
            <person name="Meier V. D."/>
        </authorList>
    </citation>
    <scope>NUCLEOTIDE SEQUENCE</scope>
    <source>
        <strain evidence="1">AVDCRST_MAG12</strain>
    </source>
</reference>
<evidence type="ECO:0000313" key="1">
    <source>
        <dbReference type="EMBL" id="CAA9472349.1"/>
    </source>
</evidence>
<sequence>TVRPDKPVITLEQLRPYYQGVYFATVSMKKKLAEEGLEGGSLARRLEGYRELVAEYNEAIKETAEAKGR</sequence>
<proteinExistence type="predicted"/>
<dbReference type="AlphaFoldDB" id="A0A6J4RLG6"/>
<name>A0A6J4RLG6_9ACTN</name>
<dbReference type="EMBL" id="CADCVK010000146">
    <property type="protein sequence ID" value="CAA9472349.1"/>
    <property type="molecule type" value="Genomic_DNA"/>
</dbReference>
<accession>A0A6J4RLG6</accession>